<reference evidence="2 3" key="1">
    <citation type="submission" date="2017-04" db="EMBL/GenBank/DDBJ databases">
        <authorList>
            <person name="Afonso C.L."/>
            <person name="Miller P.J."/>
            <person name="Scott M.A."/>
            <person name="Spackman E."/>
            <person name="Goraichik I."/>
            <person name="Dimitrov K.M."/>
            <person name="Suarez D.L."/>
            <person name="Swayne D.E."/>
        </authorList>
    </citation>
    <scope>NUCLEOTIDE SEQUENCE [LARGE SCALE GENOMIC DNA]</scope>
    <source>
        <strain evidence="2 3">609q</strain>
    </source>
</reference>
<gene>
    <name evidence="1" type="ORF">CBF53_00940</name>
    <name evidence="2" type="ORF">CBF70_01900</name>
</gene>
<organism evidence="2 3">
    <name type="scientific">Lactobacillus taiwanensis</name>
    <dbReference type="NCBI Taxonomy" id="508451"/>
    <lineage>
        <taxon>Bacteria</taxon>
        <taxon>Bacillati</taxon>
        <taxon>Bacillota</taxon>
        <taxon>Bacilli</taxon>
        <taxon>Lactobacillales</taxon>
        <taxon>Lactobacillaceae</taxon>
        <taxon>Lactobacillus</taxon>
    </lineage>
</organism>
<dbReference type="Proteomes" id="UP000216316">
    <property type="component" value="Unassembled WGS sequence"/>
</dbReference>
<evidence type="ECO:0000313" key="2">
    <source>
        <dbReference type="EMBL" id="OYR93035.1"/>
    </source>
</evidence>
<accession>A0A256LHV1</accession>
<reference evidence="1" key="2">
    <citation type="submission" date="2017-05" db="EMBL/GenBank/DDBJ databases">
        <authorList>
            <person name="Lin X.B."/>
            <person name="Stothard P."/>
            <person name="Tasseva G."/>
            <person name="Walter J."/>
        </authorList>
    </citation>
    <scope>NUCLEOTIDE SEQUENCE</scope>
    <source>
        <strain evidence="1">609u</strain>
    </source>
</reference>
<dbReference type="Proteomes" id="UP000215828">
    <property type="component" value="Unassembled WGS sequence"/>
</dbReference>
<sequence>MYYFGSLSTLGIQVFLTLKEATNITNLQPWVTMYNRLIDKAYNQNNLLSKNRLEISHNKLSKFSKYFDTDYQQKIKDLFSKEKAINHRILSTKDFML</sequence>
<name>A0A256LHV1_9LACO</name>
<evidence type="ECO:0000313" key="1">
    <source>
        <dbReference type="EMBL" id="OYR88978.1"/>
    </source>
</evidence>
<dbReference type="AlphaFoldDB" id="A0A256LHV1"/>
<protein>
    <submittedName>
        <fullName evidence="2">Uncharacterized protein</fullName>
    </submittedName>
</protein>
<comment type="caution">
    <text evidence="2">The sequence shown here is derived from an EMBL/GenBank/DDBJ whole genome shotgun (WGS) entry which is preliminary data.</text>
</comment>
<reference evidence="3 4" key="3">
    <citation type="submission" date="2017-09" db="EMBL/GenBank/DDBJ databases">
        <title>Tripartite evolution among Lactobacillus johnsonii, Lactobacillus taiwanensis, Lactobacillus reuteri and their rodent host.</title>
        <authorList>
            <person name="Wang T."/>
            <person name="Knowles S."/>
            <person name="Cheng C."/>
        </authorList>
    </citation>
    <scope>NUCLEOTIDE SEQUENCE [LARGE SCALE GENOMIC DNA]</scope>
    <source>
        <strain evidence="2 3">609q</strain>
        <strain evidence="1 4">609u</strain>
    </source>
</reference>
<evidence type="ECO:0000313" key="4">
    <source>
        <dbReference type="Proteomes" id="UP000216316"/>
    </source>
</evidence>
<dbReference type="EMBL" id="NGNV01000003">
    <property type="protein sequence ID" value="OYR88978.1"/>
    <property type="molecule type" value="Genomic_DNA"/>
</dbReference>
<dbReference type="EMBL" id="NGNX01000005">
    <property type="protein sequence ID" value="OYR93035.1"/>
    <property type="molecule type" value="Genomic_DNA"/>
</dbReference>
<evidence type="ECO:0000313" key="3">
    <source>
        <dbReference type="Proteomes" id="UP000215828"/>
    </source>
</evidence>
<keyword evidence="4" id="KW-1185">Reference proteome</keyword>
<proteinExistence type="predicted"/>